<evidence type="ECO:0000313" key="1">
    <source>
        <dbReference type="EMBL" id="CDX15078.1"/>
    </source>
</evidence>
<evidence type="ECO:0000313" key="2">
    <source>
        <dbReference type="EMBL" id="CDX42236.1"/>
    </source>
</evidence>
<dbReference type="EMBL" id="CCMZ01000009">
    <property type="protein sequence ID" value="CDX15078.1"/>
    <property type="molecule type" value="Genomic_DNA"/>
</dbReference>
<dbReference type="InterPro" id="IPR023476">
    <property type="entry name" value="Pep_tRNA_hydro_II_dom_sf"/>
</dbReference>
<organism evidence="1 3">
    <name type="scientific">Mesorhizobium plurifarium</name>
    <dbReference type="NCBI Taxonomy" id="69974"/>
    <lineage>
        <taxon>Bacteria</taxon>
        <taxon>Pseudomonadati</taxon>
        <taxon>Pseudomonadota</taxon>
        <taxon>Alphaproteobacteria</taxon>
        <taxon>Hyphomicrobiales</taxon>
        <taxon>Phyllobacteriaceae</taxon>
        <taxon>Mesorhizobium</taxon>
    </lineage>
</organism>
<dbReference type="Pfam" id="PF09391">
    <property type="entry name" value="DUF2000"/>
    <property type="match status" value="1"/>
</dbReference>
<evidence type="ECO:0008006" key="5">
    <source>
        <dbReference type="Google" id="ProtNLM"/>
    </source>
</evidence>
<evidence type="ECO:0000313" key="4">
    <source>
        <dbReference type="Proteomes" id="UP000046373"/>
    </source>
</evidence>
<dbReference type="Proteomes" id="UP000045285">
    <property type="component" value="Unassembled WGS sequence"/>
</dbReference>
<proteinExistence type="predicted"/>
<dbReference type="Gene3D" id="3.40.1490.10">
    <property type="entry name" value="Bit1"/>
    <property type="match status" value="1"/>
</dbReference>
<dbReference type="InterPro" id="IPR018988">
    <property type="entry name" value="DUF2000"/>
</dbReference>
<reference evidence="3" key="2">
    <citation type="submission" date="2014-08" db="EMBL/GenBank/DDBJ databases">
        <authorList>
            <person name="Moulin L."/>
        </authorList>
    </citation>
    <scope>NUCLEOTIDE SEQUENCE [LARGE SCALE GENOMIC DNA]</scope>
</reference>
<gene>
    <name evidence="1" type="ORF">MPL3356_170081</name>
    <name evidence="2" type="ORF">MPLDJ20_40228</name>
</gene>
<dbReference type="Proteomes" id="UP000046373">
    <property type="component" value="Unassembled WGS sequence"/>
</dbReference>
<dbReference type="SUPFAM" id="SSF102462">
    <property type="entry name" value="Peptidyl-tRNA hydrolase II"/>
    <property type="match status" value="1"/>
</dbReference>
<protein>
    <recommendedName>
        <fullName evidence="5">DUF2000 family protein</fullName>
    </recommendedName>
</protein>
<dbReference type="AlphaFoldDB" id="A0A090F7A2"/>
<keyword evidence="3" id="KW-1185">Reference proteome</keyword>
<reference evidence="1 4" key="1">
    <citation type="submission" date="2014-08" db="EMBL/GenBank/DDBJ databases">
        <authorList>
            <person name="Moulin Lionel"/>
        </authorList>
    </citation>
    <scope>NUCLEOTIDE SEQUENCE [LARGE SCALE GENOMIC DNA]</scope>
</reference>
<dbReference type="EMBL" id="CCNB01000034">
    <property type="protein sequence ID" value="CDX42236.1"/>
    <property type="molecule type" value="Genomic_DNA"/>
</dbReference>
<name>A0A090F7A2_MESPL</name>
<accession>A0A090F7A2</accession>
<dbReference type="STRING" id="69974.MPLDJ20_40228"/>
<sequence>MVFDTKIAIVLREDLPVWQKLNVTAFLTSGIVAQFPEIIGEPYRDRAGNLYNPMSIQPVIVLSADAATLGTIHRRALERGVTTSAYVEEMFSTGHDVANRAVFAEFAPDDARIVGIALRGDKKLVDKITKGARMHG</sequence>
<evidence type="ECO:0000313" key="3">
    <source>
        <dbReference type="Proteomes" id="UP000045285"/>
    </source>
</evidence>